<dbReference type="GO" id="GO:0004479">
    <property type="term" value="F:methionyl-tRNA formyltransferase activity"/>
    <property type="evidence" value="ECO:0007669"/>
    <property type="project" value="UniProtKB-EC"/>
</dbReference>
<dbReference type="InterPro" id="IPR002376">
    <property type="entry name" value="Formyl_transf_N"/>
</dbReference>
<keyword evidence="3" id="KW-0808">Transferase</keyword>
<dbReference type="InterPro" id="IPR036477">
    <property type="entry name" value="Formyl_transf_N_sf"/>
</dbReference>
<evidence type="ECO:0000259" key="5">
    <source>
        <dbReference type="Pfam" id="PF00551"/>
    </source>
</evidence>
<keyword evidence="4" id="KW-0648">Protein biosynthesis</keyword>
<dbReference type="SUPFAM" id="SSF50486">
    <property type="entry name" value="FMT C-terminal domain-like"/>
    <property type="match status" value="1"/>
</dbReference>
<dbReference type="STRING" id="1802505.A3D01_06320"/>
<dbReference type="InterPro" id="IPR005793">
    <property type="entry name" value="Formyl_trans_C"/>
</dbReference>
<evidence type="ECO:0000256" key="4">
    <source>
        <dbReference type="ARBA" id="ARBA00022917"/>
    </source>
</evidence>
<dbReference type="SUPFAM" id="SSF53328">
    <property type="entry name" value="Formyltransferase"/>
    <property type="match status" value="1"/>
</dbReference>
<dbReference type="Pfam" id="PF02911">
    <property type="entry name" value="Formyl_trans_C"/>
    <property type="match status" value="1"/>
</dbReference>
<evidence type="ECO:0000256" key="1">
    <source>
        <dbReference type="ARBA" id="ARBA00010699"/>
    </source>
</evidence>
<dbReference type="GO" id="GO:0005829">
    <property type="term" value="C:cytosol"/>
    <property type="evidence" value="ECO:0007669"/>
    <property type="project" value="TreeGrafter"/>
</dbReference>
<evidence type="ECO:0000313" key="7">
    <source>
        <dbReference type="EMBL" id="OGM33724.1"/>
    </source>
</evidence>
<name>A0A1F7Z2N0_9BACT</name>
<dbReference type="InterPro" id="IPR011034">
    <property type="entry name" value="Formyl_transferase-like_C_sf"/>
</dbReference>
<dbReference type="Proteomes" id="UP000177169">
    <property type="component" value="Unassembled WGS sequence"/>
</dbReference>
<feature type="domain" description="Formyl transferase N-terminal" evidence="5">
    <location>
        <begin position="1"/>
        <end position="178"/>
    </location>
</feature>
<proteinExistence type="inferred from homology"/>
<dbReference type="PANTHER" id="PTHR11138:SF5">
    <property type="entry name" value="METHIONYL-TRNA FORMYLTRANSFERASE, MITOCHONDRIAL"/>
    <property type="match status" value="1"/>
</dbReference>
<comment type="similarity">
    <text evidence="1">Belongs to the Fmt family.</text>
</comment>
<sequence length="327" mass="36712">MKIVFFGTPAYVVPVVEALNNTFGSKQNRAGVVAVVTQKPKPVGRKQILEYSPVDTWAYKKGVPKFFNPSNILKNKINADVGVLASYGKIIPSEVINHFPYGIINIHFSLLPELRGAAPIPATLILGKKEAGGTIFKIDEILDHGPIISQFREEIHPEDTTGILMVRLFERSAEVLSTLIPAYLAGKITPREQDHDKATFARMIIKEDAYIPPEFLNAALEGESFKGKWKIDFIKDYSLIPSAYSLERFIRAMQPWPQAWTYVQLGQSAKDKEQRRLKILESHLESSPSTNSHLQSTKLVLDEVQLEGKTPVTWKQFKEGHPEATFS</sequence>
<dbReference type="Gene3D" id="3.40.50.12230">
    <property type="match status" value="1"/>
</dbReference>
<evidence type="ECO:0000256" key="3">
    <source>
        <dbReference type="ARBA" id="ARBA00022679"/>
    </source>
</evidence>
<evidence type="ECO:0000259" key="6">
    <source>
        <dbReference type="Pfam" id="PF02911"/>
    </source>
</evidence>
<dbReference type="InterPro" id="IPR044135">
    <property type="entry name" value="Met-tRNA-FMT_C"/>
</dbReference>
<accession>A0A1F7Z2N0</accession>
<dbReference type="InterPro" id="IPR041711">
    <property type="entry name" value="Met-tRNA-FMT_N"/>
</dbReference>
<dbReference type="Pfam" id="PF00551">
    <property type="entry name" value="Formyl_trans_N"/>
    <property type="match status" value="1"/>
</dbReference>
<gene>
    <name evidence="7" type="ORF">A3D01_06320</name>
</gene>
<dbReference type="EC" id="2.1.2.9" evidence="2"/>
<dbReference type="EMBL" id="MGGR01000014">
    <property type="protein sequence ID" value="OGM33724.1"/>
    <property type="molecule type" value="Genomic_DNA"/>
</dbReference>
<reference evidence="7 8" key="1">
    <citation type="journal article" date="2016" name="Nat. Commun.">
        <title>Thousands of microbial genomes shed light on interconnected biogeochemical processes in an aquifer system.</title>
        <authorList>
            <person name="Anantharaman K."/>
            <person name="Brown C.T."/>
            <person name="Hug L.A."/>
            <person name="Sharon I."/>
            <person name="Castelle C.J."/>
            <person name="Probst A.J."/>
            <person name="Thomas B.C."/>
            <person name="Singh A."/>
            <person name="Wilkins M.J."/>
            <person name="Karaoz U."/>
            <person name="Brodie E.L."/>
            <person name="Williams K.H."/>
            <person name="Hubbard S.S."/>
            <person name="Banfield J.F."/>
        </authorList>
    </citation>
    <scope>NUCLEOTIDE SEQUENCE [LARGE SCALE GENOMIC DNA]</scope>
</reference>
<comment type="caution">
    <text evidence="7">The sequence shown here is derived from an EMBL/GenBank/DDBJ whole genome shotgun (WGS) entry which is preliminary data.</text>
</comment>
<protein>
    <recommendedName>
        <fullName evidence="2">methionyl-tRNA formyltransferase</fullName>
        <ecNumber evidence="2">2.1.2.9</ecNumber>
    </recommendedName>
</protein>
<dbReference type="PANTHER" id="PTHR11138">
    <property type="entry name" value="METHIONYL-TRNA FORMYLTRANSFERASE"/>
    <property type="match status" value="1"/>
</dbReference>
<evidence type="ECO:0000256" key="2">
    <source>
        <dbReference type="ARBA" id="ARBA00012261"/>
    </source>
</evidence>
<evidence type="ECO:0000313" key="8">
    <source>
        <dbReference type="Proteomes" id="UP000177169"/>
    </source>
</evidence>
<dbReference type="CDD" id="cd08646">
    <property type="entry name" value="FMT_core_Met-tRNA-FMT_N"/>
    <property type="match status" value="1"/>
</dbReference>
<organism evidence="7 8">
    <name type="scientific">Candidatus Woesebacteria bacterium RIFCSPHIGHO2_02_FULL_39_13</name>
    <dbReference type="NCBI Taxonomy" id="1802505"/>
    <lineage>
        <taxon>Bacteria</taxon>
        <taxon>Candidatus Woeseibacteriota</taxon>
    </lineage>
</organism>
<dbReference type="AlphaFoldDB" id="A0A1F7Z2N0"/>
<dbReference type="CDD" id="cd08704">
    <property type="entry name" value="Met_tRNA_FMT_C"/>
    <property type="match status" value="1"/>
</dbReference>
<feature type="domain" description="Formyl transferase C-terminal" evidence="6">
    <location>
        <begin position="242"/>
        <end position="321"/>
    </location>
</feature>